<reference evidence="2" key="1">
    <citation type="submission" date="2016-10" db="EMBL/GenBank/DDBJ databases">
        <authorList>
            <person name="Varghese N."/>
            <person name="Submissions S."/>
        </authorList>
    </citation>
    <scope>NUCLEOTIDE SEQUENCE [LARGE SCALE GENOMIC DNA]</scope>
    <source>
        <strain evidence="2">CGMCC 1.8981</strain>
    </source>
</reference>
<proteinExistence type="predicted"/>
<dbReference type="OrthoDB" id="205223at2157"/>
<evidence type="ECO:0000313" key="2">
    <source>
        <dbReference type="Proteomes" id="UP000199112"/>
    </source>
</evidence>
<dbReference type="RefSeq" id="WP_090505615.1">
    <property type="nucleotide sequence ID" value="NZ_FNWL01000001.1"/>
</dbReference>
<sequence>MEVTVSRTGRCRWTLHSGSETTAREDARKELATGLEEQDEISDWEIGSVEVDEHPTAPFEPYTIAFDVSVTVEIDVGEREAAAEIGADTIDDVLERAGVDGVTYTAEATVSSI</sequence>
<dbReference type="AlphaFoldDB" id="A0A1H6FRH0"/>
<dbReference type="EMBL" id="FNWL01000001">
    <property type="protein sequence ID" value="SEH12758.1"/>
    <property type="molecule type" value="Genomic_DNA"/>
</dbReference>
<dbReference type="Proteomes" id="UP000199112">
    <property type="component" value="Unassembled WGS sequence"/>
</dbReference>
<accession>A0A1H6FRH0</accession>
<keyword evidence="2" id="KW-1185">Reference proteome</keyword>
<protein>
    <submittedName>
        <fullName evidence="1">Uncharacterized protein</fullName>
    </submittedName>
</protein>
<gene>
    <name evidence="1" type="ORF">SAMN04487967_0951</name>
</gene>
<evidence type="ECO:0000313" key="1">
    <source>
        <dbReference type="EMBL" id="SEH12758.1"/>
    </source>
</evidence>
<organism evidence="1 2">
    <name type="scientific">Natronorubrum sediminis</name>
    <dbReference type="NCBI Taxonomy" id="640943"/>
    <lineage>
        <taxon>Archaea</taxon>
        <taxon>Methanobacteriati</taxon>
        <taxon>Methanobacteriota</taxon>
        <taxon>Stenosarchaea group</taxon>
        <taxon>Halobacteria</taxon>
        <taxon>Halobacteriales</taxon>
        <taxon>Natrialbaceae</taxon>
        <taxon>Natronorubrum</taxon>
    </lineage>
</organism>
<name>A0A1H6FRH0_9EURY</name>